<dbReference type="AlphaFoldDB" id="A0A9R1W7S0"/>
<organism evidence="1 2">
    <name type="scientific">Lactuca sativa</name>
    <name type="common">Garden lettuce</name>
    <dbReference type="NCBI Taxonomy" id="4236"/>
    <lineage>
        <taxon>Eukaryota</taxon>
        <taxon>Viridiplantae</taxon>
        <taxon>Streptophyta</taxon>
        <taxon>Embryophyta</taxon>
        <taxon>Tracheophyta</taxon>
        <taxon>Spermatophyta</taxon>
        <taxon>Magnoliopsida</taxon>
        <taxon>eudicotyledons</taxon>
        <taxon>Gunneridae</taxon>
        <taxon>Pentapetalae</taxon>
        <taxon>asterids</taxon>
        <taxon>campanulids</taxon>
        <taxon>Asterales</taxon>
        <taxon>Asteraceae</taxon>
        <taxon>Cichorioideae</taxon>
        <taxon>Cichorieae</taxon>
        <taxon>Lactucinae</taxon>
        <taxon>Lactuca</taxon>
    </lineage>
</organism>
<proteinExistence type="predicted"/>
<gene>
    <name evidence="1" type="ORF">LSAT_V11C300103490</name>
</gene>
<evidence type="ECO:0000313" key="2">
    <source>
        <dbReference type="Proteomes" id="UP000235145"/>
    </source>
</evidence>
<dbReference type="PANTHER" id="PTHR47150:SF4">
    <property type="entry name" value="HARBINGER TRANSPOSASE-DERIVED PROTEIN-RELATED"/>
    <property type="match status" value="1"/>
</dbReference>
<protein>
    <submittedName>
        <fullName evidence="1">Uncharacterized protein</fullName>
    </submittedName>
</protein>
<dbReference type="Proteomes" id="UP000235145">
    <property type="component" value="Unassembled WGS sequence"/>
</dbReference>
<comment type="caution">
    <text evidence="1">The sequence shown here is derived from an EMBL/GenBank/DDBJ whole genome shotgun (WGS) entry which is preliminary data.</text>
</comment>
<accession>A0A9R1W7S0</accession>
<name>A0A9R1W7S0_LACSA</name>
<keyword evidence="2" id="KW-1185">Reference proteome</keyword>
<sequence>MSIVASRFRMNKCLFMRLVCDLERNYPFFSNNILCKKNNREVLVKYKKMKELHVKIFKTSAMVFFQKKFKPSAMVLSARKDVQHVGVLKACWDILKSSEMFMLRHNIHLCYILHNMIIQDENVVISPLHQHDLPNDEVVDQELLRGLCNTFLI</sequence>
<dbReference type="PANTHER" id="PTHR47150">
    <property type="entry name" value="OS12G0169200 PROTEIN"/>
    <property type="match status" value="1"/>
</dbReference>
<reference evidence="1 2" key="1">
    <citation type="journal article" date="2017" name="Nat. Commun.">
        <title>Genome assembly with in vitro proximity ligation data and whole-genome triplication in lettuce.</title>
        <authorList>
            <person name="Reyes-Chin-Wo S."/>
            <person name="Wang Z."/>
            <person name="Yang X."/>
            <person name="Kozik A."/>
            <person name="Arikit S."/>
            <person name="Song C."/>
            <person name="Xia L."/>
            <person name="Froenicke L."/>
            <person name="Lavelle D.O."/>
            <person name="Truco M.J."/>
            <person name="Xia R."/>
            <person name="Zhu S."/>
            <person name="Xu C."/>
            <person name="Xu H."/>
            <person name="Xu X."/>
            <person name="Cox K."/>
            <person name="Korf I."/>
            <person name="Meyers B.C."/>
            <person name="Michelmore R.W."/>
        </authorList>
    </citation>
    <scope>NUCLEOTIDE SEQUENCE [LARGE SCALE GENOMIC DNA]</scope>
    <source>
        <strain evidence="2">cv. Salinas</strain>
        <tissue evidence="1">Seedlings</tissue>
    </source>
</reference>
<dbReference type="EMBL" id="NBSK02000003">
    <property type="protein sequence ID" value="KAJ0218748.1"/>
    <property type="molecule type" value="Genomic_DNA"/>
</dbReference>
<evidence type="ECO:0000313" key="1">
    <source>
        <dbReference type="EMBL" id="KAJ0218748.1"/>
    </source>
</evidence>